<evidence type="ECO:0000256" key="5">
    <source>
        <dbReference type="SAM" id="MobiDB-lite"/>
    </source>
</evidence>
<dbReference type="GO" id="GO:0000981">
    <property type="term" value="F:DNA-binding transcription factor activity, RNA polymerase II-specific"/>
    <property type="evidence" value="ECO:0007669"/>
    <property type="project" value="InterPro"/>
</dbReference>
<comment type="caution">
    <text evidence="7">The sequence shown here is derived from an EMBL/GenBank/DDBJ whole genome shotgun (WGS) entry which is preliminary data.</text>
</comment>
<dbReference type="PANTHER" id="PTHR46910">
    <property type="entry name" value="TRANSCRIPTION FACTOR PDR1"/>
    <property type="match status" value="1"/>
</dbReference>
<dbReference type="CDD" id="cd00067">
    <property type="entry name" value="GAL4"/>
    <property type="match status" value="1"/>
</dbReference>
<dbReference type="GO" id="GO:0008270">
    <property type="term" value="F:zinc ion binding"/>
    <property type="evidence" value="ECO:0007669"/>
    <property type="project" value="InterPro"/>
</dbReference>
<name>A0A8H6JT02_9PEZI</name>
<dbReference type="Gene3D" id="4.10.240.10">
    <property type="entry name" value="Zn(2)-C6 fungal-type DNA-binding domain"/>
    <property type="match status" value="1"/>
</dbReference>
<evidence type="ECO:0000256" key="4">
    <source>
        <dbReference type="ARBA" id="ARBA00023242"/>
    </source>
</evidence>
<comment type="subcellular location">
    <subcellularLocation>
        <location evidence="1">Nucleus</location>
    </subcellularLocation>
</comment>
<dbReference type="AlphaFoldDB" id="A0A8H6JT02"/>
<gene>
    <name evidence="7" type="ORF">CSOJ01_02004</name>
</gene>
<keyword evidence="3" id="KW-0238">DNA-binding</keyword>
<dbReference type="InterPro" id="IPR036864">
    <property type="entry name" value="Zn2-C6_fun-type_DNA-bd_sf"/>
</dbReference>
<sequence>MVRAIRPSSKGIRQACDACHFKKIRCHRNAAKKDEPCQRCTREGNECVFSPPLKTGRPRKPAARKPTDASSSSSSSSSSSIENASGSRSLSFQGSSSSAPYAWDGVDISTIEFPSAECPLQIDGGFPDLTDPEGPQAMVMTRLEQLSAFQQHLVAKRRQHSALFSKRPGPDAFQAIQEMLHITQKVTAFSTWLMTAGASFAWRKPMLASMSDETALMMVVSPVTLVLEVFIDILEVAFPSLKDNPSSSDATTSDSEDGISVIDPALLSFKGPCRSTPVVVPDVGAVQDLANPVCVYILLAALQEQLDAMRETVDTTLAAFPRMDSNAGARGLLPAIVDQYLEKLRFVQKHITRASGDSPTAGPN</sequence>
<dbReference type="InterPro" id="IPR050987">
    <property type="entry name" value="AtrR-like"/>
</dbReference>
<dbReference type="GO" id="GO:0005634">
    <property type="term" value="C:nucleus"/>
    <property type="evidence" value="ECO:0007669"/>
    <property type="project" value="UniProtKB-SubCell"/>
</dbReference>
<dbReference type="PANTHER" id="PTHR46910:SF3">
    <property type="entry name" value="HALOTOLERANCE PROTEIN 9-RELATED"/>
    <property type="match status" value="1"/>
</dbReference>
<organism evidence="7 8">
    <name type="scientific">Colletotrichum sojae</name>
    <dbReference type="NCBI Taxonomy" id="2175907"/>
    <lineage>
        <taxon>Eukaryota</taxon>
        <taxon>Fungi</taxon>
        <taxon>Dikarya</taxon>
        <taxon>Ascomycota</taxon>
        <taxon>Pezizomycotina</taxon>
        <taxon>Sordariomycetes</taxon>
        <taxon>Hypocreomycetidae</taxon>
        <taxon>Glomerellales</taxon>
        <taxon>Glomerellaceae</taxon>
        <taxon>Colletotrichum</taxon>
        <taxon>Colletotrichum orchidearum species complex</taxon>
    </lineage>
</organism>
<accession>A0A8H6JT02</accession>
<feature type="region of interest" description="Disordered" evidence="5">
    <location>
        <begin position="45"/>
        <end position="95"/>
    </location>
</feature>
<evidence type="ECO:0000256" key="3">
    <source>
        <dbReference type="ARBA" id="ARBA00023125"/>
    </source>
</evidence>
<dbReference type="Pfam" id="PF00172">
    <property type="entry name" value="Zn_clus"/>
    <property type="match status" value="1"/>
</dbReference>
<dbReference type="PROSITE" id="PS00463">
    <property type="entry name" value="ZN2_CY6_FUNGAL_1"/>
    <property type="match status" value="1"/>
</dbReference>
<evidence type="ECO:0000313" key="7">
    <source>
        <dbReference type="EMBL" id="KAF6818123.1"/>
    </source>
</evidence>
<reference evidence="7 8" key="1">
    <citation type="journal article" date="2020" name="Phytopathology">
        <title>Genome Sequence Resources of Colletotrichum truncatum, C. plurivorum, C. musicola, and C. sojae: Four Species Pathogenic to Soybean (Glycine max).</title>
        <authorList>
            <person name="Rogerio F."/>
            <person name="Boufleur T.R."/>
            <person name="Ciampi-Guillardi M."/>
            <person name="Sukno S.A."/>
            <person name="Thon M.R."/>
            <person name="Massola Junior N.S."/>
            <person name="Baroncelli R."/>
        </authorList>
    </citation>
    <scope>NUCLEOTIDE SEQUENCE [LARGE SCALE GENOMIC DNA]</scope>
    <source>
        <strain evidence="7 8">LFN0009</strain>
    </source>
</reference>
<evidence type="ECO:0000256" key="1">
    <source>
        <dbReference type="ARBA" id="ARBA00004123"/>
    </source>
</evidence>
<evidence type="ECO:0000313" key="8">
    <source>
        <dbReference type="Proteomes" id="UP000652219"/>
    </source>
</evidence>
<protein>
    <submittedName>
        <fullName evidence="7">C6 zinc finger domain protein</fullName>
    </submittedName>
</protein>
<keyword evidence="2" id="KW-0479">Metal-binding</keyword>
<keyword evidence="4" id="KW-0539">Nucleus</keyword>
<dbReference type="SMART" id="SM00066">
    <property type="entry name" value="GAL4"/>
    <property type="match status" value="1"/>
</dbReference>
<feature type="domain" description="Zn(2)-C6 fungal-type" evidence="6">
    <location>
        <begin position="15"/>
        <end position="49"/>
    </location>
</feature>
<feature type="compositionally biased region" description="Low complexity" evidence="5">
    <location>
        <begin position="70"/>
        <end position="95"/>
    </location>
</feature>
<keyword evidence="8" id="KW-1185">Reference proteome</keyword>
<evidence type="ECO:0000256" key="2">
    <source>
        <dbReference type="ARBA" id="ARBA00022723"/>
    </source>
</evidence>
<dbReference type="InterPro" id="IPR001138">
    <property type="entry name" value="Zn2Cys6_DnaBD"/>
</dbReference>
<evidence type="ECO:0000259" key="6">
    <source>
        <dbReference type="PROSITE" id="PS50048"/>
    </source>
</evidence>
<dbReference type="GO" id="GO:0003677">
    <property type="term" value="F:DNA binding"/>
    <property type="evidence" value="ECO:0007669"/>
    <property type="project" value="UniProtKB-KW"/>
</dbReference>
<dbReference type="EMBL" id="WIGN01000017">
    <property type="protein sequence ID" value="KAF6818123.1"/>
    <property type="molecule type" value="Genomic_DNA"/>
</dbReference>
<dbReference type="PROSITE" id="PS50048">
    <property type="entry name" value="ZN2_CY6_FUNGAL_2"/>
    <property type="match status" value="1"/>
</dbReference>
<dbReference type="Proteomes" id="UP000652219">
    <property type="component" value="Unassembled WGS sequence"/>
</dbReference>
<proteinExistence type="predicted"/>
<dbReference type="SUPFAM" id="SSF57701">
    <property type="entry name" value="Zn2/Cys6 DNA-binding domain"/>
    <property type="match status" value="1"/>
</dbReference>